<dbReference type="InterPro" id="IPR042099">
    <property type="entry name" value="ANL_N_sf"/>
</dbReference>
<dbReference type="InterPro" id="IPR020845">
    <property type="entry name" value="AMP-binding_CS"/>
</dbReference>
<organism evidence="4 5">
    <name type="scientific">Schaalia naturae</name>
    <dbReference type="NCBI Taxonomy" id="635203"/>
    <lineage>
        <taxon>Bacteria</taxon>
        <taxon>Bacillati</taxon>
        <taxon>Actinomycetota</taxon>
        <taxon>Actinomycetes</taxon>
        <taxon>Actinomycetales</taxon>
        <taxon>Actinomycetaceae</taxon>
        <taxon>Schaalia</taxon>
    </lineage>
</organism>
<dbReference type="CDD" id="cd05936">
    <property type="entry name" value="FC-FACS_FadD_like"/>
    <property type="match status" value="1"/>
</dbReference>
<evidence type="ECO:0000259" key="3">
    <source>
        <dbReference type="Pfam" id="PF13193"/>
    </source>
</evidence>
<accession>A0ABW2SLU2</accession>
<evidence type="ECO:0000259" key="2">
    <source>
        <dbReference type="Pfam" id="PF00501"/>
    </source>
</evidence>
<gene>
    <name evidence="4" type="ORF">ACFQWG_06490</name>
</gene>
<feature type="domain" description="AMP-dependent synthetase/ligase" evidence="2">
    <location>
        <begin position="30"/>
        <end position="418"/>
    </location>
</feature>
<dbReference type="Pfam" id="PF13193">
    <property type="entry name" value="AMP-binding_C"/>
    <property type="match status" value="1"/>
</dbReference>
<feature type="region of interest" description="Disordered" evidence="1">
    <location>
        <begin position="584"/>
        <end position="618"/>
    </location>
</feature>
<evidence type="ECO:0000256" key="1">
    <source>
        <dbReference type="SAM" id="MobiDB-lite"/>
    </source>
</evidence>
<dbReference type="InterPro" id="IPR000873">
    <property type="entry name" value="AMP-dep_synth/lig_dom"/>
</dbReference>
<feature type="domain" description="AMP-binding enzyme C-terminal" evidence="3">
    <location>
        <begin position="467"/>
        <end position="542"/>
    </location>
</feature>
<dbReference type="PROSITE" id="PS00455">
    <property type="entry name" value="AMP_BINDING"/>
    <property type="match status" value="1"/>
</dbReference>
<evidence type="ECO:0000313" key="4">
    <source>
        <dbReference type="EMBL" id="MFC7580845.1"/>
    </source>
</evidence>
<dbReference type="InterPro" id="IPR045851">
    <property type="entry name" value="AMP-bd_C_sf"/>
</dbReference>
<sequence length="618" mass="66294">MSLTDELRAGYAPGVPFTVNVTDQRVPDLLEDSARRHPDRAALDFFSRTTSYRQLADQVRRGAALLAQAGVRPGDRVALVMPNCPQHVTAVFSAMMLGAIAVEHNPLAPARELEAEFRRHGARVVVAWENSVEKLGFLDPGVVVFGVSLADALPLASRALLRLPLPAARRRRADLSAPTPPEVRSWDHGVARASRWEGSCPAGPDDPALLIHTGGTTGVPKAATLTHRNLCANVAQDIAWVPELHEAAEVFDCALPLFHAFGFGISMLAGIRLAATIALFPKFDVAMVLTSQKRLPCTFFVGVPPMLERLLAGADELGADLTSMRYTLSGAMALDRDLARRWEKASEGLIIEGYGMTEASPVIVGNPVSPERRPGALGVPFPSTEVRLVDPEDPSRDVAPGEVGELIARGPQVFSGYWDSPEETAEALRDGWLRTGDLARVDDGFLVMADRRKEMINAQGFNVYPSQVEDAVRSMPGVRDIAVVGVPAGASGESVVAAIVLEAGASVTLEDVRTWAEKSLAHYALPRQIVVMKELPRSQIGKVMRRRVREEILGVQERVAGLADQAQIAVNAVAAEAAERLKGLRDLREQSERGPSPSGTTGSDAAGSESDRGDGTAD</sequence>
<dbReference type="Proteomes" id="UP001596527">
    <property type="component" value="Unassembled WGS sequence"/>
</dbReference>
<comment type="caution">
    <text evidence="4">The sequence shown here is derived from an EMBL/GenBank/DDBJ whole genome shotgun (WGS) entry which is preliminary data.</text>
</comment>
<dbReference type="Gene3D" id="3.40.50.12780">
    <property type="entry name" value="N-terminal domain of ligase-like"/>
    <property type="match status" value="1"/>
</dbReference>
<dbReference type="Gene3D" id="3.30.300.30">
    <property type="match status" value="1"/>
</dbReference>
<dbReference type="RefSeq" id="WP_380973356.1">
    <property type="nucleotide sequence ID" value="NZ_JBHTEF010000001.1"/>
</dbReference>
<dbReference type="PANTHER" id="PTHR43767">
    <property type="entry name" value="LONG-CHAIN-FATTY-ACID--COA LIGASE"/>
    <property type="match status" value="1"/>
</dbReference>
<dbReference type="InterPro" id="IPR050237">
    <property type="entry name" value="ATP-dep_AMP-bd_enzyme"/>
</dbReference>
<dbReference type="InterPro" id="IPR025110">
    <property type="entry name" value="AMP-bd_C"/>
</dbReference>
<protein>
    <submittedName>
        <fullName evidence="4">AMP-binding protein</fullName>
    </submittedName>
</protein>
<feature type="compositionally biased region" description="Basic and acidic residues" evidence="1">
    <location>
        <begin position="609"/>
        <end position="618"/>
    </location>
</feature>
<dbReference type="SUPFAM" id="SSF56801">
    <property type="entry name" value="Acetyl-CoA synthetase-like"/>
    <property type="match status" value="1"/>
</dbReference>
<dbReference type="Pfam" id="PF00501">
    <property type="entry name" value="AMP-binding"/>
    <property type="match status" value="1"/>
</dbReference>
<proteinExistence type="predicted"/>
<dbReference type="EMBL" id="JBHTEF010000001">
    <property type="protein sequence ID" value="MFC7580845.1"/>
    <property type="molecule type" value="Genomic_DNA"/>
</dbReference>
<name>A0ABW2SLU2_9ACTO</name>
<evidence type="ECO:0000313" key="5">
    <source>
        <dbReference type="Proteomes" id="UP001596527"/>
    </source>
</evidence>
<keyword evidence="5" id="KW-1185">Reference proteome</keyword>
<reference evidence="5" key="1">
    <citation type="journal article" date="2019" name="Int. J. Syst. Evol. Microbiol.">
        <title>The Global Catalogue of Microorganisms (GCM) 10K type strain sequencing project: providing services to taxonomists for standard genome sequencing and annotation.</title>
        <authorList>
            <consortium name="The Broad Institute Genomics Platform"/>
            <consortium name="The Broad Institute Genome Sequencing Center for Infectious Disease"/>
            <person name="Wu L."/>
            <person name="Ma J."/>
        </authorList>
    </citation>
    <scope>NUCLEOTIDE SEQUENCE [LARGE SCALE GENOMIC DNA]</scope>
    <source>
        <strain evidence="5">CCUG 56698</strain>
    </source>
</reference>
<dbReference type="PANTHER" id="PTHR43767:SF1">
    <property type="entry name" value="NONRIBOSOMAL PEPTIDE SYNTHASE PES1 (EUROFUNG)-RELATED"/>
    <property type="match status" value="1"/>
</dbReference>